<reference evidence="2 3" key="1">
    <citation type="submission" date="2012-04" db="EMBL/GenBank/DDBJ databases">
        <title>The Genome Sequence of Saprolegnia declina VS20.</title>
        <authorList>
            <consortium name="The Broad Institute Genome Sequencing Platform"/>
            <person name="Russ C."/>
            <person name="Nusbaum C."/>
            <person name="Tyler B."/>
            <person name="van West P."/>
            <person name="Dieguez-Uribeondo J."/>
            <person name="de Bruijn I."/>
            <person name="Tripathy S."/>
            <person name="Jiang R."/>
            <person name="Young S.K."/>
            <person name="Zeng Q."/>
            <person name="Gargeya S."/>
            <person name="Fitzgerald M."/>
            <person name="Haas B."/>
            <person name="Abouelleil A."/>
            <person name="Alvarado L."/>
            <person name="Arachchi H.M."/>
            <person name="Berlin A."/>
            <person name="Chapman S.B."/>
            <person name="Goldberg J."/>
            <person name="Griggs A."/>
            <person name="Gujja S."/>
            <person name="Hansen M."/>
            <person name="Howarth C."/>
            <person name="Imamovic A."/>
            <person name="Larimer J."/>
            <person name="McCowen C."/>
            <person name="Montmayeur A."/>
            <person name="Murphy C."/>
            <person name="Neiman D."/>
            <person name="Pearson M."/>
            <person name="Priest M."/>
            <person name="Roberts A."/>
            <person name="Saif S."/>
            <person name="Shea T."/>
            <person name="Sisk P."/>
            <person name="Sykes S."/>
            <person name="Wortman J."/>
            <person name="Nusbaum C."/>
            <person name="Birren B."/>
        </authorList>
    </citation>
    <scope>NUCLEOTIDE SEQUENCE [LARGE SCALE GENOMIC DNA]</scope>
    <source>
        <strain evidence="2 3">VS20</strain>
    </source>
</reference>
<dbReference type="AlphaFoldDB" id="T0S5W8"/>
<organism evidence="2 3">
    <name type="scientific">Saprolegnia diclina (strain VS20)</name>
    <dbReference type="NCBI Taxonomy" id="1156394"/>
    <lineage>
        <taxon>Eukaryota</taxon>
        <taxon>Sar</taxon>
        <taxon>Stramenopiles</taxon>
        <taxon>Oomycota</taxon>
        <taxon>Saprolegniomycetes</taxon>
        <taxon>Saprolegniales</taxon>
        <taxon>Saprolegniaceae</taxon>
        <taxon>Saprolegnia</taxon>
    </lineage>
</organism>
<proteinExistence type="predicted"/>
<evidence type="ECO:0000313" key="2">
    <source>
        <dbReference type="EMBL" id="EQC38097.1"/>
    </source>
</evidence>
<protein>
    <submittedName>
        <fullName evidence="2">Uncharacterized protein</fullName>
    </submittedName>
</protein>
<keyword evidence="1" id="KW-0472">Membrane</keyword>
<dbReference type="OrthoDB" id="59983at2759"/>
<keyword evidence="1" id="KW-1133">Transmembrane helix</keyword>
<dbReference type="RefSeq" id="XP_008608424.1">
    <property type="nucleotide sequence ID" value="XM_008610202.1"/>
</dbReference>
<sequence length="152" mass="16598">MVTVTVPVAAAKVTLAYAGAFLFNILIQVVGKVRSVRAFKALKAATSTKERYNRYTSDVLIAADRSVGNFVEWQGVFLSLFWANALVTGKEIELGYVYVAIRLLYPILAHAGGVTQAGPRPLIFLATVPGYYVLARYAYLLYHALYVEAGSS</sequence>
<feature type="transmembrane region" description="Helical" evidence="1">
    <location>
        <begin position="6"/>
        <end position="27"/>
    </location>
</feature>
<dbReference type="SUPFAM" id="SSF161084">
    <property type="entry name" value="MAPEG domain-like"/>
    <property type="match status" value="1"/>
</dbReference>
<dbReference type="OMA" id="YPILAHA"/>
<evidence type="ECO:0000313" key="3">
    <source>
        <dbReference type="Proteomes" id="UP000030762"/>
    </source>
</evidence>
<evidence type="ECO:0000256" key="1">
    <source>
        <dbReference type="SAM" id="Phobius"/>
    </source>
</evidence>
<dbReference type="EMBL" id="JH767142">
    <property type="protein sequence ID" value="EQC38097.1"/>
    <property type="molecule type" value="Genomic_DNA"/>
</dbReference>
<dbReference type="eggNOG" id="ENOG502SGDD">
    <property type="taxonomic scope" value="Eukaryota"/>
</dbReference>
<dbReference type="InParanoid" id="T0S5W8"/>
<gene>
    <name evidence="2" type="ORF">SDRG_04527</name>
</gene>
<dbReference type="GeneID" id="19945254"/>
<keyword evidence="1" id="KW-0812">Transmembrane</keyword>
<dbReference type="InterPro" id="IPR023352">
    <property type="entry name" value="MAPEG-like_dom_sf"/>
</dbReference>
<dbReference type="Proteomes" id="UP000030762">
    <property type="component" value="Unassembled WGS sequence"/>
</dbReference>
<accession>T0S5W8</accession>
<keyword evidence="3" id="KW-1185">Reference proteome</keyword>
<dbReference type="VEuPathDB" id="FungiDB:SDRG_04527"/>
<name>T0S5W8_SAPDV</name>